<evidence type="ECO:0000313" key="2">
    <source>
        <dbReference type="EMBL" id="PTM58136.1"/>
    </source>
</evidence>
<organism evidence="2 3">
    <name type="scientific">Desmospora activa DSM 45169</name>
    <dbReference type="NCBI Taxonomy" id="1121389"/>
    <lineage>
        <taxon>Bacteria</taxon>
        <taxon>Bacillati</taxon>
        <taxon>Bacillota</taxon>
        <taxon>Bacilli</taxon>
        <taxon>Bacillales</taxon>
        <taxon>Thermoactinomycetaceae</taxon>
        <taxon>Desmospora</taxon>
    </lineage>
</organism>
<dbReference type="PANTHER" id="PTHR33990:SF1">
    <property type="entry name" value="PROTEIN YJDN"/>
    <property type="match status" value="1"/>
</dbReference>
<dbReference type="InterPro" id="IPR028973">
    <property type="entry name" value="PhnB-like"/>
</dbReference>
<keyword evidence="3" id="KW-1185">Reference proteome</keyword>
<dbReference type="Pfam" id="PF00903">
    <property type="entry name" value="Glyoxalase"/>
    <property type="match status" value="1"/>
</dbReference>
<dbReference type="AlphaFoldDB" id="A0A2T4Z8B0"/>
<name>A0A2T4Z8B0_9BACL</name>
<reference evidence="2 3" key="1">
    <citation type="submission" date="2018-04" db="EMBL/GenBank/DDBJ databases">
        <title>Genomic Encyclopedia of Archaeal and Bacterial Type Strains, Phase II (KMG-II): from individual species to whole genera.</title>
        <authorList>
            <person name="Goeker M."/>
        </authorList>
    </citation>
    <scope>NUCLEOTIDE SEQUENCE [LARGE SCALE GENOMIC DNA]</scope>
    <source>
        <strain evidence="2 3">DSM 45169</strain>
    </source>
</reference>
<dbReference type="Gene3D" id="3.10.180.10">
    <property type="entry name" value="2,3-Dihydroxybiphenyl 1,2-Dioxygenase, domain 1"/>
    <property type="match status" value="1"/>
</dbReference>
<accession>A0A2T4Z8B0</accession>
<dbReference type="Proteomes" id="UP000241639">
    <property type="component" value="Unassembled WGS sequence"/>
</dbReference>
<protein>
    <submittedName>
        <fullName evidence="2">PhnB protein</fullName>
    </submittedName>
</protein>
<dbReference type="PANTHER" id="PTHR33990">
    <property type="entry name" value="PROTEIN YJDN-RELATED"/>
    <property type="match status" value="1"/>
</dbReference>
<gene>
    <name evidence="2" type="ORF">C8J48_0712</name>
</gene>
<dbReference type="InterPro" id="IPR004360">
    <property type="entry name" value="Glyas_Fos-R_dOase_dom"/>
</dbReference>
<dbReference type="SUPFAM" id="SSF54593">
    <property type="entry name" value="Glyoxalase/Bleomycin resistance protein/Dihydroxybiphenyl dioxygenase"/>
    <property type="match status" value="1"/>
</dbReference>
<evidence type="ECO:0000313" key="3">
    <source>
        <dbReference type="Proteomes" id="UP000241639"/>
    </source>
</evidence>
<dbReference type="EMBL" id="PZZP01000001">
    <property type="protein sequence ID" value="PTM58136.1"/>
    <property type="molecule type" value="Genomic_DNA"/>
</dbReference>
<proteinExistence type="predicted"/>
<dbReference type="OrthoDB" id="9795306at2"/>
<evidence type="ECO:0000259" key="1">
    <source>
        <dbReference type="Pfam" id="PF00903"/>
    </source>
</evidence>
<dbReference type="RefSeq" id="WP_107724982.1">
    <property type="nucleotide sequence ID" value="NZ_PZZP01000001.1"/>
</dbReference>
<comment type="caution">
    <text evidence="2">The sequence shown here is derived from an EMBL/GenBank/DDBJ whole genome shotgun (WGS) entry which is preliminary data.</text>
</comment>
<feature type="domain" description="Glyoxalase/fosfomycin resistance/dioxygenase" evidence="1">
    <location>
        <begin position="11"/>
        <end position="136"/>
    </location>
</feature>
<sequence length="141" mass="15747">MALQFTPFIMLNGNANEAIRFYEQALGAQVVFKQTFGDAPEEESNPPMTEEAKKRIAHSVLVVGEAELFVSDSSPDQPLERGDQVNICITVEDKTKAEQIYEALRPNGKVLLPLQPIYFSPAYGMVTDQFGVTFQIFTKRS</sequence>
<dbReference type="InterPro" id="IPR029068">
    <property type="entry name" value="Glyas_Bleomycin-R_OHBP_Dase"/>
</dbReference>
<dbReference type="CDD" id="cd06588">
    <property type="entry name" value="PhnB_like"/>
    <property type="match status" value="1"/>
</dbReference>